<evidence type="ECO:0000259" key="4">
    <source>
        <dbReference type="Pfam" id="PF17853"/>
    </source>
</evidence>
<protein>
    <recommendedName>
        <fullName evidence="7">XRE family transcriptional regulator</fullName>
    </recommendedName>
</protein>
<dbReference type="Pfam" id="PF05651">
    <property type="entry name" value="Diacid_rec"/>
    <property type="match status" value="1"/>
</dbReference>
<dbReference type="Pfam" id="PF17853">
    <property type="entry name" value="GGDEF_2"/>
    <property type="match status" value="1"/>
</dbReference>
<feature type="domain" description="CdaR GGDEF-like" evidence="4">
    <location>
        <begin position="143"/>
        <end position="254"/>
    </location>
</feature>
<dbReference type="InterPro" id="IPR041522">
    <property type="entry name" value="CdaR_GGDEF"/>
</dbReference>
<organism evidence="5 6">
    <name type="scientific">Mannheimia granulomatis</name>
    <dbReference type="NCBI Taxonomy" id="85402"/>
    <lineage>
        <taxon>Bacteria</taxon>
        <taxon>Pseudomonadati</taxon>
        <taxon>Pseudomonadota</taxon>
        <taxon>Gammaproteobacteria</taxon>
        <taxon>Pasteurellales</taxon>
        <taxon>Pasteurellaceae</taxon>
        <taxon>Mannheimia</taxon>
    </lineage>
</organism>
<dbReference type="InterPro" id="IPR042070">
    <property type="entry name" value="PucR_C-HTH_sf"/>
</dbReference>
<evidence type="ECO:0000313" key="5">
    <source>
        <dbReference type="EMBL" id="EXI62789.1"/>
    </source>
</evidence>
<dbReference type="Gene3D" id="1.10.10.2840">
    <property type="entry name" value="PucR C-terminal helix-turn-helix domain"/>
    <property type="match status" value="1"/>
</dbReference>
<gene>
    <name evidence="5" type="ORF">AK33_03290</name>
</gene>
<keyword evidence="6" id="KW-1185">Reference proteome</keyword>
<proteinExistence type="inferred from homology"/>
<dbReference type="RefSeq" id="WP_042801898.1">
    <property type="nucleotide sequence ID" value="NZ_AVSP01000006.1"/>
</dbReference>
<name>A0A011P8S5_9PAST</name>
<dbReference type="PANTHER" id="PTHR33744:SF15">
    <property type="entry name" value="CARBOHYDRATE DIACID REGULATOR"/>
    <property type="match status" value="1"/>
</dbReference>
<reference evidence="5 6" key="1">
    <citation type="journal article" date="2014" name="Genome Announc.">
        <title>Genome Sequence of a Presumptive Mannheimia haemolytica Strain with an A1/A6-Cross-Reactive Serotype from a White-Tailed Deer (Odocoileus virginianus).</title>
        <authorList>
            <person name="Lawrence P.K."/>
            <person name="Bey R.F."/>
            <person name="Wiener B."/>
            <person name="Kittichotirat W."/>
            <person name="Bumgarner R.E."/>
        </authorList>
    </citation>
    <scope>NUCLEOTIDE SEQUENCE [LARGE SCALE GENOMIC DNA]</scope>
    <source>
        <strain evidence="5 6">PKL10</strain>
    </source>
</reference>
<feature type="domain" description="Putative sugar diacid recognition" evidence="2">
    <location>
        <begin position="3"/>
        <end position="136"/>
    </location>
</feature>
<dbReference type="AlphaFoldDB" id="A0A011P8S5"/>
<dbReference type="EMBL" id="JANJ01000002">
    <property type="protein sequence ID" value="EXI62789.1"/>
    <property type="molecule type" value="Genomic_DNA"/>
</dbReference>
<evidence type="ECO:0000256" key="1">
    <source>
        <dbReference type="ARBA" id="ARBA00006754"/>
    </source>
</evidence>
<feature type="domain" description="PucR C-terminal helix-turn-helix" evidence="3">
    <location>
        <begin position="305"/>
        <end position="360"/>
    </location>
</feature>
<dbReference type="InterPro" id="IPR008599">
    <property type="entry name" value="Diacid_rec"/>
</dbReference>
<dbReference type="OrthoDB" id="9792148at2"/>
<dbReference type="PATRIC" id="fig|1450449.3.peg.629"/>
<evidence type="ECO:0000259" key="2">
    <source>
        <dbReference type="Pfam" id="PF05651"/>
    </source>
</evidence>
<evidence type="ECO:0008006" key="7">
    <source>
        <dbReference type="Google" id="ProtNLM"/>
    </source>
</evidence>
<dbReference type="Pfam" id="PF13556">
    <property type="entry name" value="HTH_30"/>
    <property type="match status" value="1"/>
</dbReference>
<dbReference type="Proteomes" id="UP000054123">
    <property type="component" value="Unassembled WGS sequence"/>
</dbReference>
<sequence length="367" mass="42066">MKLNRAIADRIVQRTMQIIPNSVNVMDENGVIIASGDQSRIGQRHTGAVIALRNDQAVEIDENLAKQWHYEAKAGINLPLNYLGSNVGVVGISGEPNEVRQYAQLVKMAAELIMQQAFELEQERWQRRYREEFARALLKGTLNQEKIREQAVFFGQEFAKPLSVTLIKMNEPTADKLQGLIDYLEHHFPHLLTAVVSLDKIALINNLAADKSLIHYVLTKLSEWNISFKIVVGLSVDNLSQTATSYQTARHTLNYAEQMQLRRQTIYFDDFKLPALMYNFSYSKEGKTLLTPFQSLLNSDKKQMLLKTLRQYFFSNCDLNHAAQKLFIHPNTLRYRLEKIEQITGLSFNNIEQKFTLYLGAVLANKL</sequence>
<comment type="similarity">
    <text evidence="1">Belongs to the CdaR family.</text>
</comment>
<dbReference type="InterPro" id="IPR051448">
    <property type="entry name" value="CdaR-like_regulators"/>
</dbReference>
<evidence type="ECO:0000313" key="6">
    <source>
        <dbReference type="Proteomes" id="UP000054123"/>
    </source>
</evidence>
<accession>A0A011P8S5</accession>
<dbReference type="InterPro" id="IPR025736">
    <property type="entry name" value="PucR_C-HTH_dom"/>
</dbReference>
<dbReference type="STRING" id="1122190.GCA_000621105_01299"/>
<evidence type="ECO:0000259" key="3">
    <source>
        <dbReference type="Pfam" id="PF13556"/>
    </source>
</evidence>
<comment type="caution">
    <text evidence="5">The sequence shown here is derived from an EMBL/GenBank/DDBJ whole genome shotgun (WGS) entry which is preliminary data.</text>
</comment>
<dbReference type="PANTHER" id="PTHR33744">
    <property type="entry name" value="CARBOHYDRATE DIACID REGULATOR"/>
    <property type="match status" value="1"/>
</dbReference>